<dbReference type="GeneTree" id="ENSGT00960000186692"/>
<keyword evidence="3" id="KW-1185">Reference proteome</keyword>
<dbReference type="Proteomes" id="UP000007635">
    <property type="component" value="Unassembled WGS sequence"/>
</dbReference>
<feature type="compositionally biased region" description="Basic and acidic residues" evidence="1">
    <location>
        <begin position="337"/>
        <end position="358"/>
    </location>
</feature>
<feature type="compositionally biased region" description="Low complexity" evidence="1">
    <location>
        <begin position="990"/>
        <end position="999"/>
    </location>
</feature>
<reference evidence="2" key="3">
    <citation type="submission" date="2025-09" db="UniProtKB">
        <authorList>
            <consortium name="Ensembl"/>
        </authorList>
    </citation>
    <scope>IDENTIFICATION</scope>
</reference>
<evidence type="ECO:0000256" key="1">
    <source>
        <dbReference type="SAM" id="MobiDB-lite"/>
    </source>
</evidence>
<organism evidence="2 3">
    <name type="scientific">Gasterosteus aculeatus aculeatus</name>
    <name type="common">three-spined stickleback</name>
    <dbReference type="NCBI Taxonomy" id="481459"/>
    <lineage>
        <taxon>Eukaryota</taxon>
        <taxon>Metazoa</taxon>
        <taxon>Chordata</taxon>
        <taxon>Craniata</taxon>
        <taxon>Vertebrata</taxon>
        <taxon>Euteleostomi</taxon>
        <taxon>Actinopterygii</taxon>
        <taxon>Neopterygii</taxon>
        <taxon>Teleostei</taxon>
        <taxon>Neoteleostei</taxon>
        <taxon>Acanthomorphata</taxon>
        <taxon>Eupercaria</taxon>
        <taxon>Perciformes</taxon>
        <taxon>Cottioidei</taxon>
        <taxon>Gasterosteales</taxon>
        <taxon>Gasterosteidae</taxon>
        <taxon>Gasterosteus</taxon>
    </lineage>
</organism>
<feature type="region of interest" description="Disordered" evidence="1">
    <location>
        <begin position="312"/>
        <end position="391"/>
    </location>
</feature>
<feature type="compositionally biased region" description="Polar residues" evidence="1">
    <location>
        <begin position="1079"/>
        <end position="1094"/>
    </location>
</feature>
<dbReference type="Ensembl" id="ENSGACT00000075767.1">
    <property type="protein sequence ID" value="ENSGACP00000033485.1"/>
    <property type="gene ID" value="ENSGACG00000022988.1"/>
</dbReference>
<reference evidence="2" key="2">
    <citation type="submission" date="2025-08" db="UniProtKB">
        <authorList>
            <consortium name="Ensembl"/>
        </authorList>
    </citation>
    <scope>IDENTIFICATION</scope>
</reference>
<feature type="compositionally biased region" description="Polar residues" evidence="1">
    <location>
        <begin position="312"/>
        <end position="326"/>
    </location>
</feature>
<evidence type="ECO:0000313" key="2">
    <source>
        <dbReference type="Ensembl" id="ENSGACP00000033485.1"/>
    </source>
</evidence>
<feature type="compositionally biased region" description="Polar residues" evidence="1">
    <location>
        <begin position="1207"/>
        <end position="1217"/>
    </location>
</feature>
<feature type="compositionally biased region" description="Basic and acidic residues" evidence="1">
    <location>
        <begin position="1124"/>
        <end position="1148"/>
    </location>
</feature>
<feature type="region of interest" description="Disordered" evidence="1">
    <location>
        <begin position="1076"/>
        <end position="1172"/>
    </location>
</feature>
<feature type="compositionally biased region" description="Low complexity" evidence="1">
    <location>
        <begin position="1234"/>
        <end position="1251"/>
    </location>
</feature>
<name>A0AAQ4P3Q2_GASAC</name>
<feature type="region of interest" description="Disordered" evidence="1">
    <location>
        <begin position="732"/>
        <end position="761"/>
    </location>
</feature>
<evidence type="ECO:0000313" key="3">
    <source>
        <dbReference type="Proteomes" id="UP000007635"/>
    </source>
</evidence>
<sequence length="1273" mass="135392">MLPPLVSAPPERLLAPTLPSAFHANMTPNSHGSVRTVPLEAVSQSSPKISTHSLTLCVAAPNCGPGMAPSQVSDPPPLPALLSVPNSQTQPFVPVISIQAPLSPRPSPHRPPALDARKSLSSLLENQMSLATSKPKSRSTYYGLTPSEYAAYGGIRTKASHRSPAPPRVNGTSSNQTGIALNVSRSDGTQELNGHQDLLSPMELTGAKIVQHQRDLELPAERIVTPSKDVFEETQSAAQSVGTKSVKTSSVDTIKPELPIGLSENTMQQSTSDVSTPKASYSEDPIPMSKAGEANTQSVALFSIEAAQNTTRLNDSNNQMNSSSASVKVKPNVKNQHSLEEIEKGSNLEKTTTKEKSKVISATNQSGQPQRSLVQSVQTPGGVSPSTANSLNVQHAAKPLKDLVDHKKMVVPSSATDHEPKLLWDAIRNEGFISGIQQAVKLVSETPRPAEGILNEQSKVTQLSKTNTGTILPSMSCNSELIANTGSVLQYEPVTASVCSAHCSLSTAYAAVQSTTFLQQLHTEIKIPRNSQTVGHKTHFPGRSLTFPTFQKPSAPQTPAVDCNLVGKPGTETKIPDRLVTRSKSPNFYGNKFPPDMTSTVSTIGAQKLTKTIENVHPNTQSSMLSGGREKSVQAAHFYKNSIRTKAVDAEVKLPTYDNIDPTGVSYPARHTVILFKSPTESPRADMTQLNTPAGLITDCKSYTDSASPGQPGGLETAQHVRHVAEIAQSNKSNSGINIQVHSKPNSESIKPTMTDQDVSVQPSFDHVTLKSPPLRSDRTESLPAAKTHISAKSVCGSVAQTRIYTNSKADDGQIRNVLAECRSSGTSASQSKTKSTVKEQSPFVQPIVVNESVASLATGAKHFIMSTTEGNVSSSSGCVTAHTVEQQRIASQRTLSGDKALTSVTPVNSQTGVKQFRESISETNKSRETNTHTFSTVKHTHLNNHTTTNIQAIVYATGDAKGPLIPPGVTQPWSSTRASPRPEARLRNTPTQSFTPSLPQSPPTPVPLNNTAENASIKEQTNNPIPLLQTKTPISTIEASAKSIPENILKPTLAKDPYVLANSAEVLFQMKKIKPNVGTDSSKGGKVSSLNAETSDRIQSDDPVITSKPSLKAKPPTQQVESRPVEAEPPVKKTDSSKSSPDPDKISPRANNVQTWTELPVENVSPSKPAIDTVMKPSIECAAVIDPVTPAPLPQASVSVKPPSPNRGQSPPSQRKTGLKGKAKEPTAPPTAAPAFEPSRKSATSTASSTADEKAVAAGTSCGHCHSENFGY</sequence>
<accession>A0AAQ4P3Q2</accession>
<feature type="region of interest" description="Disordered" evidence="1">
    <location>
        <begin position="158"/>
        <end position="178"/>
    </location>
</feature>
<protein>
    <submittedName>
        <fullName evidence="2">Uncharacterized protein</fullName>
    </submittedName>
</protein>
<dbReference type="AlphaFoldDB" id="A0AAQ4P3Q2"/>
<feature type="region of interest" description="Disordered" evidence="1">
    <location>
        <begin position="1190"/>
        <end position="1273"/>
    </location>
</feature>
<feature type="compositionally biased region" description="Polar residues" evidence="1">
    <location>
        <begin position="360"/>
        <end position="391"/>
    </location>
</feature>
<proteinExistence type="predicted"/>
<reference evidence="2 3" key="1">
    <citation type="journal article" date="2021" name="G3 (Bethesda)">
        <title>Improved contiguity of the threespine stickleback genome using long-read sequencing.</title>
        <authorList>
            <person name="Nath S."/>
            <person name="Shaw D.E."/>
            <person name="White M.A."/>
        </authorList>
    </citation>
    <scope>NUCLEOTIDE SEQUENCE [LARGE SCALE GENOMIC DNA]</scope>
    <source>
        <strain evidence="2 3">Lake Benthic</strain>
    </source>
</reference>
<feature type="compositionally biased region" description="Polar residues" evidence="1">
    <location>
        <begin position="263"/>
        <end position="279"/>
    </location>
</feature>
<feature type="region of interest" description="Disordered" evidence="1">
    <location>
        <begin position="965"/>
        <end position="1012"/>
    </location>
</feature>
<feature type="region of interest" description="Disordered" evidence="1">
    <location>
        <begin position="263"/>
        <end position="283"/>
    </location>
</feature>